<comment type="caution">
    <text evidence="3">The sequence shown here is derived from an EMBL/GenBank/DDBJ whole genome shotgun (WGS) entry which is preliminary data.</text>
</comment>
<dbReference type="InterPro" id="IPR036612">
    <property type="entry name" value="KH_dom_type_1_sf"/>
</dbReference>
<dbReference type="Gene3D" id="3.30.1370.10">
    <property type="entry name" value="K Homology domain, type 1"/>
    <property type="match status" value="1"/>
</dbReference>
<keyword evidence="1" id="KW-0694">RNA-binding</keyword>
<dbReference type="Pfam" id="PF00013">
    <property type="entry name" value="KH_1"/>
    <property type="match status" value="1"/>
</dbReference>
<keyword evidence="4" id="KW-1185">Reference proteome</keyword>
<dbReference type="InterPro" id="IPR004087">
    <property type="entry name" value="KH_dom"/>
</dbReference>
<dbReference type="EMBL" id="LVLJ01001708">
    <property type="protein sequence ID" value="OAE28613.1"/>
    <property type="molecule type" value="Genomic_DNA"/>
</dbReference>
<evidence type="ECO:0000256" key="1">
    <source>
        <dbReference type="PROSITE-ProRule" id="PRU00117"/>
    </source>
</evidence>
<organism evidence="3 4">
    <name type="scientific">Marchantia polymorpha subsp. ruderalis</name>
    <dbReference type="NCBI Taxonomy" id="1480154"/>
    <lineage>
        <taxon>Eukaryota</taxon>
        <taxon>Viridiplantae</taxon>
        <taxon>Streptophyta</taxon>
        <taxon>Embryophyta</taxon>
        <taxon>Marchantiophyta</taxon>
        <taxon>Marchantiopsida</taxon>
        <taxon>Marchantiidae</taxon>
        <taxon>Marchantiales</taxon>
        <taxon>Marchantiaceae</taxon>
        <taxon>Marchantia</taxon>
    </lineage>
</organism>
<dbReference type="Proteomes" id="UP000077202">
    <property type="component" value="Unassembled WGS sequence"/>
</dbReference>
<dbReference type="InterPro" id="IPR004088">
    <property type="entry name" value="KH_dom_type_1"/>
</dbReference>
<feature type="domain" description="K Homology" evidence="2">
    <location>
        <begin position="140"/>
        <end position="211"/>
    </location>
</feature>
<name>A0A176W7B1_MARPO</name>
<reference evidence="3" key="1">
    <citation type="submission" date="2016-03" db="EMBL/GenBank/DDBJ databases">
        <title>Mechanisms controlling the formation of the plant cell surface in tip-growing cells are functionally conserved among land plants.</title>
        <authorList>
            <person name="Honkanen S."/>
            <person name="Jones V.A."/>
            <person name="Morieri G."/>
            <person name="Champion C."/>
            <person name="Hetherington A.J."/>
            <person name="Kelly S."/>
            <person name="Saint-Marcoux D."/>
            <person name="Proust H."/>
            <person name="Prescott H."/>
            <person name="Dolan L."/>
        </authorList>
    </citation>
    <scope>NUCLEOTIDE SEQUENCE [LARGE SCALE GENOMIC DNA]</scope>
    <source>
        <tissue evidence="3">Whole gametophyte</tissue>
    </source>
</reference>
<evidence type="ECO:0000259" key="2">
    <source>
        <dbReference type="SMART" id="SM00322"/>
    </source>
</evidence>
<dbReference type="SMART" id="SM00322">
    <property type="entry name" value="KH"/>
    <property type="match status" value="1"/>
</dbReference>
<dbReference type="PROSITE" id="PS50084">
    <property type="entry name" value="KH_TYPE_1"/>
    <property type="match status" value="1"/>
</dbReference>
<protein>
    <recommendedName>
        <fullName evidence="2">K Homology domain-containing protein</fullName>
    </recommendedName>
</protein>
<sequence length="250" mass="28304">MIWADRLRTITAYRSAYRIVPVPMVRYIHGEGHGRYGEDSIYHFLELQLQRKARRTSFQTSNVQEIFSGGLYNVNSAYNYTADYSIHESEEMYWRSLPPPFIFHPMFFANSEWTDLKSEHGVLYPLDYAASQLATTKSREPYVIKIPISSAFCGAIIGKKGSNAKLICQRTGLWNLTVQDQIFSGDFKYLAMGGSVDALCLAVEFVRHLIIRECLSGRPLDESVPRAITDGFTDGPSVKPQLLGMDVGRL</sequence>
<evidence type="ECO:0000313" key="3">
    <source>
        <dbReference type="EMBL" id="OAE28613.1"/>
    </source>
</evidence>
<dbReference type="GO" id="GO:0003723">
    <property type="term" value="F:RNA binding"/>
    <property type="evidence" value="ECO:0007669"/>
    <property type="project" value="UniProtKB-UniRule"/>
</dbReference>
<evidence type="ECO:0000313" key="4">
    <source>
        <dbReference type="Proteomes" id="UP000077202"/>
    </source>
</evidence>
<dbReference type="SUPFAM" id="SSF54791">
    <property type="entry name" value="Eukaryotic type KH-domain (KH-domain type I)"/>
    <property type="match status" value="1"/>
</dbReference>
<gene>
    <name evidence="3" type="ORF">AXG93_1335s1040</name>
</gene>
<dbReference type="AlphaFoldDB" id="A0A176W7B1"/>
<proteinExistence type="predicted"/>
<accession>A0A176W7B1</accession>